<feature type="compositionally biased region" description="Basic and acidic residues" evidence="1">
    <location>
        <begin position="130"/>
        <end position="148"/>
    </location>
</feature>
<dbReference type="AlphaFoldDB" id="K1WQN6"/>
<keyword evidence="2" id="KW-0472">Membrane</keyword>
<keyword evidence="3" id="KW-0732">Signal</keyword>
<feature type="chain" id="PRO_5003854604" evidence="3">
    <location>
        <begin position="18"/>
        <end position="484"/>
    </location>
</feature>
<dbReference type="OMA" id="HADFKGD"/>
<proteinExistence type="predicted"/>
<dbReference type="GeneID" id="18757847"/>
<keyword evidence="5" id="KW-1185">Reference proteome</keyword>
<protein>
    <submittedName>
        <fullName evidence="4">Uncharacterized protein</fullName>
    </submittedName>
</protein>
<feature type="region of interest" description="Disordered" evidence="1">
    <location>
        <begin position="224"/>
        <end position="269"/>
    </location>
</feature>
<reference evidence="4 5" key="1">
    <citation type="journal article" date="2012" name="BMC Genomics">
        <title>Sequencing the genome of Marssonina brunnea reveals fungus-poplar co-evolution.</title>
        <authorList>
            <person name="Zhu S."/>
            <person name="Cao Y.-Z."/>
            <person name="Jiang C."/>
            <person name="Tan B.-Y."/>
            <person name="Wang Z."/>
            <person name="Feng S."/>
            <person name="Zhang L."/>
            <person name="Su X.-H."/>
            <person name="Brejova B."/>
            <person name="Vinar T."/>
            <person name="Xu M."/>
            <person name="Wang M.-X."/>
            <person name="Zhang S.-G."/>
            <person name="Huang M.-R."/>
            <person name="Wu R."/>
            <person name="Zhou Y."/>
        </authorList>
    </citation>
    <scope>NUCLEOTIDE SEQUENCE [LARGE SCALE GENOMIC DNA]</scope>
    <source>
        <strain evidence="4 5">MB_m1</strain>
    </source>
</reference>
<feature type="transmembrane region" description="Helical" evidence="2">
    <location>
        <begin position="399"/>
        <end position="427"/>
    </location>
</feature>
<evidence type="ECO:0000313" key="4">
    <source>
        <dbReference type="EMBL" id="EKD19960.1"/>
    </source>
</evidence>
<dbReference type="PANTHER" id="PTHR39400:SF1">
    <property type="entry name" value="PIG-P DOMAIN-CONTAINING PROTEIN"/>
    <property type="match status" value="1"/>
</dbReference>
<name>K1WQN6_MARBU</name>
<sequence length="484" mass="53642">MQRKTVFPALLLDVAASLTFFDVDTDSVHSHSTLPRLVGSSVFSHSLETDCSLRDYSLRRILAEETYKQIPGIDRDIELDSGIHRSLLLDEPLKRTFLPRDLDMLHQNANTPNKQDEMDHQPHQSFNGKSDNHSKDAKPHPEKEDTSPGHRRSLSGSIMSKLSFLRASADDDQLLVDRTRQSPEFLPGDDRILPKKTGRAMAVAVQQHKTRRRKGSLRKAALLGRGAQREKKELKASPLETGLDLSDVGDGSLSPESPKEVPHTSGFGLGLSLPDVTPRPSMEGYANRANNVLLPAIKTLPMGSEDHFLTSSTTATSPTLTYTSTTDEDEIFSMRNRGPPTARPGPLPSAADSYFPPTSGSLTRRRSAQKAKSPLSLSGLPTSPLPVQHEEWDYSETEWWGWVVLIVTWIVFVTGMGSCLGVWSWAWDVGETPYAPPELEDDPTLPIVGYYPALIILTSVMAWVWVVVAWVGMKYFRHAKISGD</sequence>
<feature type="transmembrane region" description="Helical" evidence="2">
    <location>
        <begin position="447"/>
        <end position="471"/>
    </location>
</feature>
<dbReference type="KEGG" id="mbe:MBM_01912"/>
<dbReference type="Proteomes" id="UP000006753">
    <property type="component" value="Unassembled WGS sequence"/>
</dbReference>
<evidence type="ECO:0000313" key="5">
    <source>
        <dbReference type="Proteomes" id="UP000006753"/>
    </source>
</evidence>
<dbReference type="InterPro" id="IPR029164">
    <property type="entry name" value="PIG-Y"/>
</dbReference>
<dbReference type="PANTHER" id="PTHR39400">
    <property type="entry name" value="YALI0E29227P"/>
    <property type="match status" value="1"/>
</dbReference>
<keyword evidence="2" id="KW-1133">Transmembrane helix</keyword>
<evidence type="ECO:0000256" key="3">
    <source>
        <dbReference type="SAM" id="SignalP"/>
    </source>
</evidence>
<dbReference type="Pfam" id="PF15159">
    <property type="entry name" value="PIG-Y"/>
    <property type="match status" value="1"/>
</dbReference>
<dbReference type="InParanoid" id="K1WQN6"/>
<evidence type="ECO:0000256" key="1">
    <source>
        <dbReference type="SAM" id="MobiDB-lite"/>
    </source>
</evidence>
<keyword evidence="2" id="KW-0812">Transmembrane</keyword>
<dbReference type="OrthoDB" id="2157498at2759"/>
<organism evidence="4 5">
    <name type="scientific">Marssonina brunnea f. sp. multigermtubi (strain MB_m1)</name>
    <name type="common">Marssonina leaf spot fungus</name>
    <dbReference type="NCBI Taxonomy" id="1072389"/>
    <lineage>
        <taxon>Eukaryota</taxon>
        <taxon>Fungi</taxon>
        <taxon>Dikarya</taxon>
        <taxon>Ascomycota</taxon>
        <taxon>Pezizomycotina</taxon>
        <taxon>Leotiomycetes</taxon>
        <taxon>Helotiales</taxon>
        <taxon>Drepanopezizaceae</taxon>
        <taxon>Drepanopeziza</taxon>
    </lineage>
</organism>
<dbReference type="STRING" id="1072389.K1WQN6"/>
<feature type="region of interest" description="Disordered" evidence="1">
    <location>
        <begin position="106"/>
        <end position="154"/>
    </location>
</feature>
<evidence type="ECO:0000256" key="2">
    <source>
        <dbReference type="SAM" id="Phobius"/>
    </source>
</evidence>
<accession>K1WQN6</accession>
<gene>
    <name evidence="4" type="ORF">MBM_01912</name>
</gene>
<dbReference type="EMBL" id="JH921430">
    <property type="protein sequence ID" value="EKD19960.1"/>
    <property type="molecule type" value="Genomic_DNA"/>
</dbReference>
<dbReference type="eggNOG" id="ENOG502S4R7">
    <property type="taxonomic scope" value="Eukaryota"/>
</dbReference>
<dbReference type="HOGENOM" id="CLU_030267_1_0_1"/>
<feature type="signal peptide" evidence="3">
    <location>
        <begin position="1"/>
        <end position="17"/>
    </location>
</feature>
<feature type="region of interest" description="Disordered" evidence="1">
    <location>
        <begin position="333"/>
        <end position="377"/>
    </location>
</feature>